<feature type="non-terminal residue" evidence="1">
    <location>
        <position position="325"/>
    </location>
</feature>
<proteinExistence type="predicted"/>
<reference evidence="1 2" key="1">
    <citation type="submission" date="2015-09" db="EMBL/GenBank/DDBJ databases">
        <title>Draft genome sequence of Kouleothrix aurantiaca JCM 19913.</title>
        <authorList>
            <person name="Hemp J."/>
        </authorList>
    </citation>
    <scope>NUCLEOTIDE SEQUENCE [LARGE SCALE GENOMIC DNA]</scope>
    <source>
        <strain evidence="1 2">COM-B</strain>
    </source>
</reference>
<dbReference type="Proteomes" id="UP000050509">
    <property type="component" value="Unassembled WGS sequence"/>
</dbReference>
<name>A0A0P9H5A7_9CHLR</name>
<comment type="caution">
    <text evidence="1">The sequence shown here is derived from an EMBL/GenBank/DDBJ whole genome shotgun (WGS) entry which is preliminary data.</text>
</comment>
<protein>
    <submittedName>
        <fullName evidence="1">Uncharacterized protein</fullName>
    </submittedName>
</protein>
<dbReference type="InterPro" id="IPR027417">
    <property type="entry name" value="P-loop_NTPase"/>
</dbReference>
<dbReference type="SUPFAM" id="SSF52540">
    <property type="entry name" value="P-loop containing nucleoside triphosphate hydrolases"/>
    <property type="match status" value="1"/>
</dbReference>
<organism evidence="1 2">
    <name type="scientific">Kouleothrix aurantiaca</name>
    <dbReference type="NCBI Taxonomy" id="186479"/>
    <lineage>
        <taxon>Bacteria</taxon>
        <taxon>Bacillati</taxon>
        <taxon>Chloroflexota</taxon>
        <taxon>Chloroflexia</taxon>
        <taxon>Chloroflexales</taxon>
        <taxon>Roseiflexineae</taxon>
        <taxon>Roseiflexaceae</taxon>
        <taxon>Kouleothrix</taxon>
    </lineage>
</organism>
<dbReference type="AlphaFoldDB" id="A0A0P9H5A7"/>
<dbReference type="EMBL" id="LJCR01002198">
    <property type="protein sequence ID" value="KPV49100.1"/>
    <property type="molecule type" value="Genomic_DNA"/>
</dbReference>
<evidence type="ECO:0000313" key="1">
    <source>
        <dbReference type="EMBL" id="KPV49100.1"/>
    </source>
</evidence>
<sequence length="325" mass="35605">MTDIHAKLAKIEELRGALGDGPADAALDALRRELGAADVDAALVARRQRQILIDQRAEGGGAISGSPVTVVQGDQHNHPPAPSSAAEARAYALREYLRALSATCRTVQMGDLDDKEALFSETMRPDQVYVGLNVMRTVEEDEDQPAIDMARVPQRQQPVIQRVLGWFSDSIARLRGEREPDMRRITARDILRRGTRTRQLMALEALLRAPGRRLMLLGEPGGGKSTLVKYLALVLADANLRMLDPAERQTTPDPLDAIVEWDLGRPLPILIVLRDLAAFLASAPVGQNRLSAFEAFLGREPGKPAAAKVLLRALDEHRALIMFDG</sequence>
<gene>
    <name evidence="1" type="ORF">SE17_34520</name>
</gene>
<keyword evidence="2" id="KW-1185">Reference proteome</keyword>
<dbReference type="Gene3D" id="3.40.50.300">
    <property type="entry name" value="P-loop containing nucleotide triphosphate hydrolases"/>
    <property type="match status" value="1"/>
</dbReference>
<evidence type="ECO:0000313" key="2">
    <source>
        <dbReference type="Proteomes" id="UP000050509"/>
    </source>
</evidence>
<accession>A0A0P9H5A7</accession>